<accession>A0A9D4E158</accession>
<protein>
    <submittedName>
        <fullName evidence="2">Uncharacterized protein</fullName>
    </submittedName>
</protein>
<keyword evidence="3" id="KW-1185">Reference proteome</keyword>
<dbReference type="GO" id="GO:0003723">
    <property type="term" value="F:RNA binding"/>
    <property type="evidence" value="ECO:0007669"/>
    <property type="project" value="TreeGrafter"/>
</dbReference>
<sequence length="84" mass="9700">MRGRGIARGLAAQANRHDNFRNRPPNTSRPPSMHVDDFMKLEQKSEQTRPDLVVVDRQPHDSVCAMIMLLHHMLEKVSPVFMPR</sequence>
<feature type="compositionally biased region" description="Low complexity" evidence="1">
    <location>
        <begin position="22"/>
        <end position="32"/>
    </location>
</feature>
<dbReference type="GO" id="GO:0036396">
    <property type="term" value="C:RNA N6-methyladenosine methyltransferase complex"/>
    <property type="evidence" value="ECO:0007669"/>
    <property type="project" value="TreeGrafter"/>
</dbReference>
<dbReference type="PANTHER" id="PTHR23185:SF0">
    <property type="entry name" value="PROTEIN VIRILIZER HOMOLOG"/>
    <property type="match status" value="1"/>
</dbReference>
<proteinExistence type="predicted"/>
<name>A0A9D4E158_DREPO</name>
<gene>
    <name evidence="2" type="ORF">DPMN_173208</name>
</gene>
<organism evidence="2 3">
    <name type="scientific">Dreissena polymorpha</name>
    <name type="common">Zebra mussel</name>
    <name type="synonym">Mytilus polymorpha</name>
    <dbReference type="NCBI Taxonomy" id="45954"/>
    <lineage>
        <taxon>Eukaryota</taxon>
        <taxon>Metazoa</taxon>
        <taxon>Spiralia</taxon>
        <taxon>Lophotrochozoa</taxon>
        <taxon>Mollusca</taxon>
        <taxon>Bivalvia</taxon>
        <taxon>Autobranchia</taxon>
        <taxon>Heteroconchia</taxon>
        <taxon>Euheterodonta</taxon>
        <taxon>Imparidentia</taxon>
        <taxon>Neoheterodontei</taxon>
        <taxon>Myida</taxon>
        <taxon>Dreissenoidea</taxon>
        <taxon>Dreissenidae</taxon>
        <taxon>Dreissena</taxon>
    </lineage>
</organism>
<dbReference type="InterPro" id="IPR026736">
    <property type="entry name" value="Virilizer"/>
</dbReference>
<dbReference type="Proteomes" id="UP000828390">
    <property type="component" value="Unassembled WGS sequence"/>
</dbReference>
<reference evidence="2" key="2">
    <citation type="submission" date="2020-11" db="EMBL/GenBank/DDBJ databases">
        <authorList>
            <person name="McCartney M.A."/>
            <person name="Auch B."/>
            <person name="Kono T."/>
            <person name="Mallez S."/>
            <person name="Becker A."/>
            <person name="Gohl D.M."/>
            <person name="Silverstein K.A.T."/>
            <person name="Koren S."/>
            <person name="Bechman K.B."/>
            <person name="Herman A."/>
            <person name="Abrahante J.E."/>
            <person name="Garbe J."/>
        </authorList>
    </citation>
    <scope>NUCLEOTIDE SEQUENCE</scope>
    <source>
        <strain evidence="2">Duluth1</strain>
        <tissue evidence="2">Whole animal</tissue>
    </source>
</reference>
<feature type="region of interest" description="Disordered" evidence="1">
    <location>
        <begin position="1"/>
        <end position="34"/>
    </location>
</feature>
<dbReference type="EMBL" id="JAIWYP010000009">
    <property type="protein sequence ID" value="KAH3771879.1"/>
    <property type="molecule type" value="Genomic_DNA"/>
</dbReference>
<evidence type="ECO:0000313" key="2">
    <source>
        <dbReference type="EMBL" id="KAH3771879.1"/>
    </source>
</evidence>
<evidence type="ECO:0000313" key="3">
    <source>
        <dbReference type="Proteomes" id="UP000828390"/>
    </source>
</evidence>
<dbReference type="PANTHER" id="PTHR23185">
    <property type="entry name" value="PROTEIN VIRILIZER HOMOLOG"/>
    <property type="match status" value="1"/>
</dbReference>
<comment type="caution">
    <text evidence="2">The sequence shown here is derived from an EMBL/GenBank/DDBJ whole genome shotgun (WGS) entry which is preliminary data.</text>
</comment>
<reference evidence="2" key="1">
    <citation type="journal article" date="2019" name="bioRxiv">
        <title>The Genome of the Zebra Mussel, Dreissena polymorpha: A Resource for Invasive Species Research.</title>
        <authorList>
            <person name="McCartney M.A."/>
            <person name="Auch B."/>
            <person name="Kono T."/>
            <person name="Mallez S."/>
            <person name="Zhang Y."/>
            <person name="Obille A."/>
            <person name="Becker A."/>
            <person name="Abrahante J.E."/>
            <person name="Garbe J."/>
            <person name="Badalamenti J.P."/>
            <person name="Herman A."/>
            <person name="Mangelson H."/>
            <person name="Liachko I."/>
            <person name="Sullivan S."/>
            <person name="Sone E.D."/>
            <person name="Koren S."/>
            <person name="Silverstein K.A.T."/>
            <person name="Beckman K.B."/>
            <person name="Gohl D.M."/>
        </authorList>
    </citation>
    <scope>NUCLEOTIDE SEQUENCE</scope>
    <source>
        <strain evidence="2">Duluth1</strain>
        <tissue evidence="2">Whole animal</tissue>
    </source>
</reference>
<dbReference type="AlphaFoldDB" id="A0A9D4E158"/>
<evidence type="ECO:0000256" key="1">
    <source>
        <dbReference type="SAM" id="MobiDB-lite"/>
    </source>
</evidence>